<comment type="caution">
    <text evidence="2">The sequence shown here is derived from an EMBL/GenBank/DDBJ whole genome shotgun (WGS) entry which is preliminary data.</text>
</comment>
<reference evidence="3" key="1">
    <citation type="journal article" date="2023" name="Mar. Drugs">
        <title>Gemmata algarum, a Novel Planctomycete Isolated from an Algal Mat, Displays Antimicrobial Activity.</title>
        <authorList>
            <person name="Kumar G."/>
            <person name="Kallscheuer N."/>
            <person name="Kashif M."/>
            <person name="Ahamad S."/>
            <person name="Jagadeeshwari U."/>
            <person name="Pannikurungottu S."/>
            <person name="Haufschild T."/>
            <person name="Kabuu M."/>
            <person name="Sasikala C."/>
            <person name="Jogler C."/>
            <person name="Ramana C."/>
        </authorList>
    </citation>
    <scope>NUCLEOTIDE SEQUENCE [LARGE SCALE GENOMIC DNA]</scope>
    <source>
        <strain evidence="3">JC673</strain>
    </source>
</reference>
<evidence type="ECO:0000256" key="1">
    <source>
        <dbReference type="SAM" id="MobiDB-lite"/>
    </source>
</evidence>
<keyword evidence="3" id="KW-1185">Reference proteome</keyword>
<dbReference type="Proteomes" id="UP001272242">
    <property type="component" value="Unassembled WGS sequence"/>
</dbReference>
<organism evidence="2 3">
    <name type="scientific">Gemmata algarum</name>
    <dbReference type="NCBI Taxonomy" id="2975278"/>
    <lineage>
        <taxon>Bacteria</taxon>
        <taxon>Pseudomonadati</taxon>
        <taxon>Planctomycetota</taxon>
        <taxon>Planctomycetia</taxon>
        <taxon>Gemmatales</taxon>
        <taxon>Gemmataceae</taxon>
        <taxon>Gemmata</taxon>
    </lineage>
</organism>
<proteinExistence type="predicted"/>
<dbReference type="RefSeq" id="WP_320688306.1">
    <property type="nucleotide sequence ID" value="NZ_JAXBLV010000203.1"/>
</dbReference>
<dbReference type="EMBL" id="JAXBLV010000203">
    <property type="protein sequence ID" value="MDY3561968.1"/>
    <property type="molecule type" value="Genomic_DNA"/>
</dbReference>
<sequence length="360" mass="39578">MADTPPPAGLLDRAGRVFFLAREFVRTLTEHDDAGHLLRTDTASAWEQSRPAFDGLCAALEELGDERQSSPLGFDLVTEMLRRVEGIALQMHEVAQNADGHLWRTLIELCLHLEVAVANGEDVLRRAGLPVPANTSRARLERLIVPFASDSVPEAEVSEPVTIDNLLDYAVRVRDSLDDTTDLTRDESLNLIQVAKAYKAASEFGLVRASEIPETLLDNNGAKRKLDTLIPLLRARLESPSDTLNARVLDLGPAGALLRIFTNGLSDERIKSALRAFMRANQTANEKLVAIDRILPIPPTASAEQLGELLGVTKQAILKTGWWIEHRKGEKADEIGRRRSAHQKRAEGYEPPNSASNGGR</sequence>
<feature type="region of interest" description="Disordered" evidence="1">
    <location>
        <begin position="331"/>
        <end position="360"/>
    </location>
</feature>
<accession>A0ABU5F4A2</accession>
<protein>
    <submittedName>
        <fullName evidence="2">Uncharacterized protein</fullName>
    </submittedName>
</protein>
<gene>
    <name evidence="2" type="ORF">R5W23_003399</name>
</gene>
<evidence type="ECO:0000313" key="3">
    <source>
        <dbReference type="Proteomes" id="UP001272242"/>
    </source>
</evidence>
<name>A0ABU5F4A2_9BACT</name>
<evidence type="ECO:0000313" key="2">
    <source>
        <dbReference type="EMBL" id="MDY3561968.1"/>
    </source>
</evidence>